<dbReference type="EMBL" id="JBJURJ010000005">
    <property type="protein sequence ID" value="MFM9328428.1"/>
    <property type="molecule type" value="Genomic_DNA"/>
</dbReference>
<keyword evidence="2" id="KW-1185">Reference proteome</keyword>
<keyword evidence="1" id="KW-0418">Kinase</keyword>
<evidence type="ECO:0000313" key="2">
    <source>
        <dbReference type="Proteomes" id="UP001631969"/>
    </source>
</evidence>
<reference evidence="1" key="1">
    <citation type="submission" date="2024-12" db="EMBL/GenBank/DDBJ databases">
        <authorList>
            <person name="Wu N."/>
        </authorList>
    </citation>
    <scope>NUCLEOTIDE SEQUENCE</scope>
    <source>
        <strain evidence="1">P15</strain>
    </source>
</reference>
<sequence>MSIHKKMFIFIPLLALLLSFVSYFIFNSSRNVQETYSVMMDRLLLYKQVSRESKEVMRYLNRYVIQLDAESYPELERHVKGLRELRRNIGEMEKNVSNTLQVENYVNMMDTFLDQTWELLTSMELDSKTKAVAYLQAEQTSRYIAEDGQALVDLELEHYRPLYEDIMGSNKRINRIGVYLVFTVAILSVVISLWLSSSISGPIRRLVLTAKQISKGKWDTKAPNMHTGDEIGILCQTFNQMLDNIRDLMEKNVKSMEKDRLVKELELKTLQSQINPHFLFNTLNAVAKLAYLEGAEKTSDLTVSVSRLLRYNLQKLNHPVTLREEVEHAGEYMAIQKARFRERIRFETEIDEGALDQAVPCLTLQPILENALIHGVENMEEGALLMLRIASSGSRVLIEIKDNGAGMDAKTRTKLLHSWTEEVSAPFHSKAGSTGLGTANVFKRLHLFFDGGEQIDIESSLGGGTTVRFQLPVRTHSPGREEGHV</sequence>
<accession>A0ACC7NUN6</accession>
<gene>
    <name evidence="1" type="ORF">ACI1P1_09030</name>
</gene>
<organism evidence="1 2">
    <name type="scientific">Paenibacillus mesotrionivorans</name>
    <dbReference type="NCBI Taxonomy" id="3160968"/>
    <lineage>
        <taxon>Bacteria</taxon>
        <taxon>Bacillati</taxon>
        <taxon>Bacillota</taxon>
        <taxon>Bacilli</taxon>
        <taxon>Bacillales</taxon>
        <taxon>Paenibacillaceae</taxon>
        <taxon>Paenibacillus</taxon>
    </lineage>
</organism>
<comment type="caution">
    <text evidence="1">The sequence shown here is derived from an EMBL/GenBank/DDBJ whole genome shotgun (WGS) entry which is preliminary data.</text>
</comment>
<name>A0ACC7NUN6_9BACL</name>
<proteinExistence type="predicted"/>
<keyword evidence="1" id="KW-0808">Transferase</keyword>
<dbReference type="Proteomes" id="UP001631969">
    <property type="component" value="Unassembled WGS sequence"/>
</dbReference>
<dbReference type="EC" id="2.7.13.3" evidence="1"/>
<evidence type="ECO:0000313" key="1">
    <source>
        <dbReference type="EMBL" id="MFM9328428.1"/>
    </source>
</evidence>
<protein>
    <submittedName>
        <fullName evidence="1">Sensor histidine kinase</fullName>
        <ecNumber evidence="1">2.7.13.3</ecNumber>
    </submittedName>
</protein>